<dbReference type="EMBL" id="AEYI02001950">
    <property type="protein sequence ID" value="KFG31488.1"/>
    <property type="molecule type" value="Genomic_DNA"/>
</dbReference>
<name>A0A086JH70_TOXGO</name>
<dbReference type="VEuPathDB" id="ToxoDB:TGP89_217040"/>
<proteinExistence type="predicted"/>
<feature type="region of interest" description="Disordered" evidence="1">
    <location>
        <begin position="202"/>
        <end position="226"/>
    </location>
</feature>
<dbReference type="Proteomes" id="UP000028828">
    <property type="component" value="Unassembled WGS sequence"/>
</dbReference>
<dbReference type="OrthoDB" id="328663at2759"/>
<organism evidence="2 3">
    <name type="scientific">Toxoplasma gondii p89</name>
    <dbReference type="NCBI Taxonomy" id="943119"/>
    <lineage>
        <taxon>Eukaryota</taxon>
        <taxon>Sar</taxon>
        <taxon>Alveolata</taxon>
        <taxon>Apicomplexa</taxon>
        <taxon>Conoidasida</taxon>
        <taxon>Coccidia</taxon>
        <taxon>Eucoccidiorida</taxon>
        <taxon>Eimeriorina</taxon>
        <taxon>Sarcocystidae</taxon>
        <taxon>Toxoplasma</taxon>
    </lineage>
</organism>
<reference evidence="2 3" key="1">
    <citation type="submission" date="2014-03" db="EMBL/GenBank/DDBJ databases">
        <authorList>
            <person name="Sibley D."/>
            <person name="Venepally P."/>
            <person name="Karamycheva S."/>
            <person name="Hadjithomas M."/>
            <person name="Khan A."/>
            <person name="Brunk B."/>
            <person name="Roos D."/>
            <person name="Caler E."/>
            <person name="Lorenzi H."/>
        </authorList>
    </citation>
    <scope>NUCLEOTIDE SEQUENCE [LARGE SCALE GENOMIC DNA]</scope>
    <source>
        <strain evidence="3">p89</strain>
    </source>
</reference>
<evidence type="ECO:0000256" key="1">
    <source>
        <dbReference type="SAM" id="MobiDB-lite"/>
    </source>
</evidence>
<dbReference type="AlphaFoldDB" id="A0A086JH70"/>
<comment type="caution">
    <text evidence="2">The sequence shown here is derived from an EMBL/GenBank/DDBJ whole genome shotgun (WGS) entry which is preliminary data.</text>
</comment>
<gene>
    <name evidence="2" type="ORF">TGP89_217040</name>
</gene>
<protein>
    <submittedName>
        <fullName evidence="2">Uncharacterized protein</fullName>
    </submittedName>
</protein>
<sequence length="226" mass="23795">MKLAAFLSLTGSVTMAECHRFRAELASKSTALESEGDAFNFLHLGGSFTDCSSPTILDANSMGITSFQGAAQACTSSPNCSFFMLNTDEGKLYLCPESKGFLHASPSSSWIIGVKPSALDRAGYKVSLNKQAICTSAISQETVTSIDEAEVMARNLGSDVFSLNLNKGAAAGPSVPSMTAIFCRGASEYLDRNGYVTEETRVGAGPGSPAVRLNKTLPIEPKNGKK</sequence>
<evidence type="ECO:0000313" key="2">
    <source>
        <dbReference type="EMBL" id="KFG31488.1"/>
    </source>
</evidence>
<accession>A0A086JH70</accession>
<evidence type="ECO:0000313" key="3">
    <source>
        <dbReference type="Proteomes" id="UP000028828"/>
    </source>
</evidence>